<keyword evidence="3" id="KW-0378">Hydrolase</keyword>
<organism evidence="3 4">
    <name type="scientific">Pseudolactococcus raffinolactis</name>
    <dbReference type="NCBI Taxonomy" id="1366"/>
    <lineage>
        <taxon>Bacteria</taxon>
        <taxon>Bacillati</taxon>
        <taxon>Bacillota</taxon>
        <taxon>Bacilli</taxon>
        <taxon>Lactobacillales</taxon>
        <taxon>Streptococcaceae</taxon>
        <taxon>Pseudolactococcus</taxon>
    </lineage>
</organism>
<protein>
    <submittedName>
        <fullName evidence="3">Alpha/beta fold hydrolase</fullName>
    </submittedName>
</protein>
<dbReference type="PANTHER" id="PTHR43433:SF5">
    <property type="entry name" value="AB HYDROLASE-1 DOMAIN-CONTAINING PROTEIN"/>
    <property type="match status" value="1"/>
</dbReference>
<reference evidence="3 4" key="1">
    <citation type="submission" date="2019-12" db="EMBL/GenBank/DDBJ databases">
        <title>Whole genome sequences of Lactococcus raffinolactis strains isolated from sewage.</title>
        <authorList>
            <person name="Ybazeta G."/>
            <person name="Ross M."/>
            <person name="Brabant-Kirwan D."/>
            <person name="Saleh M."/>
            <person name="Dillon J.A."/>
            <person name="Splinter K."/>
            <person name="Nokhbeh R."/>
        </authorList>
    </citation>
    <scope>NUCLEOTIDE SEQUENCE [LARGE SCALE GENOMIC DNA]</scope>
    <source>
        <strain evidence="3 4">Lr_19_5</strain>
    </source>
</reference>
<feature type="chain" id="PRO_5026076171" evidence="1">
    <location>
        <begin position="22"/>
        <end position="244"/>
    </location>
</feature>
<proteinExistence type="predicted"/>
<dbReference type="Proteomes" id="UP000501945">
    <property type="component" value="Chromosome"/>
</dbReference>
<evidence type="ECO:0000313" key="3">
    <source>
        <dbReference type="EMBL" id="QIW53293.1"/>
    </source>
</evidence>
<dbReference type="Pfam" id="PF00561">
    <property type="entry name" value="Abhydrolase_1"/>
    <property type="match status" value="1"/>
</dbReference>
<keyword evidence="1" id="KW-0732">Signal</keyword>
<dbReference type="Gene3D" id="3.40.50.1820">
    <property type="entry name" value="alpha/beta hydrolase"/>
    <property type="match status" value="2"/>
</dbReference>
<feature type="signal peptide" evidence="1">
    <location>
        <begin position="1"/>
        <end position="21"/>
    </location>
</feature>
<evidence type="ECO:0000313" key="4">
    <source>
        <dbReference type="Proteomes" id="UP000501945"/>
    </source>
</evidence>
<name>A0A6H0UET9_9LACT</name>
<gene>
    <name evidence="3" type="ORF">GU336_03480</name>
</gene>
<dbReference type="PANTHER" id="PTHR43433">
    <property type="entry name" value="HYDROLASE, ALPHA/BETA FOLD FAMILY PROTEIN"/>
    <property type="match status" value="1"/>
</dbReference>
<dbReference type="GO" id="GO:0016787">
    <property type="term" value="F:hydrolase activity"/>
    <property type="evidence" value="ECO:0007669"/>
    <property type="project" value="UniProtKB-KW"/>
</dbReference>
<evidence type="ECO:0000259" key="2">
    <source>
        <dbReference type="Pfam" id="PF00561"/>
    </source>
</evidence>
<evidence type="ECO:0000256" key="1">
    <source>
        <dbReference type="SAM" id="SignalP"/>
    </source>
</evidence>
<dbReference type="AlphaFoldDB" id="A0A6H0UET9"/>
<dbReference type="EMBL" id="CP047616">
    <property type="protein sequence ID" value="QIW53293.1"/>
    <property type="molecule type" value="Genomic_DNA"/>
</dbReference>
<dbReference type="RefSeq" id="WP_167838483.1">
    <property type="nucleotide sequence ID" value="NZ_CP047616.1"/>
</dbReference>
<sequence length="244" mass="27069">MKRLIALLILGVSLMATQVKADGLRSGYIKTHDGEKIHYVRKGSGTPLILLHGNGQSARYFKPQMDLPFYTIAIDSRNHGKSSSSQQLNFELMAQDVLEVMDQLKIQKADILGFSDGANLAMVFAKNHPERVNKLILNSGNLSLSDLHFFPKLTSILQNIFFNTPVSELLVKDVGVTTSDLKKFKMPVLVIAGQYDLIKLSSSRKIAKACHGQFIEIPDAFHKVSHSRPKTFNAVVTKFLQASS</sequence>
<feature type="domain" description="AB hydrolase-1" evidence="2">
    <location>
        <begin position="47"/>
        <end position="148"/>
    </location>
</feature>
<dbReference type="InterPro" id="IPR050471">
    <property type="entry name" value="AB_hydrolase"/>
</dbReference>
<dbReference type="InterPro" id="IPR000073">
    <property type="entry name" value="AB_hydrolase_1"/>
</dbReference>
<accession>A0A6H0UET9</accession>
<dbReference type="SUPFAM" id="SSF53474">
    <property type="entry name" value="alpha/beta-Hydrolases"/>
    <property type="match status" value="1"/>
</dbReference>
<dbReference type="InterPro" id="IPR029058">
    <property type="entry name" value="AB_hydrolase_fold"/>
</dbReference>